<accession>A0AAN9G8Y5</accession>
<gene>
    <name evidence="1" type="ORF">V1264_003182</name>
</gene>
<dbReference type="Proteomes" id="UP001374579">
    <property type="component" value="Unassembled WGS sequence"/>
</dbReference>
<keyword evidence="2" id="KW-1185">Reference proteome</keyword>
<proteinExistence type="predicted"/>
<reference evidence="1 2" key="1">
    <citation type="submission" date="2024-02" db="EMBL/GenBank/DDBJ databases">
        <title>Chromosome-scale genome assembly of the rough periwinkle Littorina saxatilis.</title>
        <authorList>
            <person name="De Jode A."/>
            <person name="Faria R."/>
            <person name="Formenti G."/>
            <person name="Sims Y."/>
            <person name="Smith T.P."/>
            <person name="Tracey A."/>
            <person name="Wood J.M.D."/>
            <person name="Zagrodzka Z.B."/>
            <person name="Johannesson K."/>
            <person name="Butlin R.K."/>
            <person name="Leder E.H."/>
        </authorList>
    </citation>
    <scope>NUCLEOTIDE SEQUENCE [LARGE SCALE GENOMIC DNA]</scope>
    <source>
        <strain evidence="1">Snail1</strain>
        <tissue evidence="1">Muscle</tissue>
    </source>
</reference>
<evidence type="ECO:0000313" key="1">
    <source>
        <dbReference type="EMBL" id="KAK7098974.1"/>
    </source>
</evidence>
<dbReference type="EMBL" id="JBAMIC010000012">
    <property type="protein sequence ID" value="KAK7098974.1"/>
    <property type="molecule type" value="Genomic_DNA"/>
</dbReference>
<sequence>MALRSRLDVKQQINKQTNKQALPLLADQDAIFQQDNARPHTARLTTQFLTDHHVQVLPWPSMNPIEHLWDELDRRVRRREEAPANHRDLLQALQEEWDTIPQQDIRHLIQSMPRRCRAVVAAQGSHTPY</sequence>
<dbReference type="Gene3D" id="3.30.420.10">
    <property type="entry name" value="Ribonuclease H-like superfamily/Ribonuclease H"/>
    <property type="match status" value="1"/>
</dbReference>
<comment type="caution">
    <text evidence="1">The sequence shown here is derived from an EMBL/GenBank/DDBJ whole genome shotgun (WGS) entry which is preliminary data.</text>
</comment>
<name>A0AAN9G8Y5_9CAEN</name>
<evidence type="ECO:0008006" key="3">
    <source>
        <dbReference type="Google" id="ProtNLM"/>
    </source>
</evidence>
<organism evidence="1 2">
    <name type="scientific">Littorina saxatilis</name>
    <dbReference type="NCBI Taxonomy" id="31220"/>
    <lineage>
        <taxon>Eukaryota</taxon>
        <taxon>Metazoa</taxon>
        <taxon>Spiralia</taxon>
        <taxon>Lophotrochozoa</taxon>
        <taxon>Mollusca</taxon>
        <taxon>Gastropoda</taxon>
        <taxon>Caenogastropoda</taxon>
        <taxon>Littorinimorpha</taxon>
        <taxon>Littorinoidea</taxon>
        <taxon>Littorinidae</taxon>
        <taxon>Littorina</taxon>
    </lineage>
</organism>
<dbReference type="GO" id="GO:0003676">
    <property type="term" value="F:nucleic acid binding"/>
    <property type="evidence" value="ECO:0007669"/>
    <property type="project" value="InterPro"/>
</dbReference>
<dbReference type="AlphaFoldDB" id="A0AAN9G8Y5"/>
<evidence type="ECO:0000313" key="2">
    <source>
        <dbReference type="Proteomes" id="UP001374579"/>
    </source>
</evidence>
<dbReference type="InterPro" id="IPR036397">
    <property type="entry name" value="RNaseH_sf"/>
</dbReference>
<protein>
    <recommendedName>
        <fullName evidence="3">Tc1-like transposase DDE domain-containing protein</fullName>
    </recommendedName>
</protein>